<reference evidence="2" key="1">
    <citation type="journal article" date="2021" name="bioRxiv">
        <title>Whole Genome Assembly and Annotation of Northern Wild Rice, Zizania palustris L., Supports a Whole Genome Duplication in the Zizania Genus.</title>
        <authorList>
            <person name="Haas M."/>
            <person name="Kono T."/>
            <person name="Macchietto M."/>
            <person name="Millas R."/>
            <person name="McGilp L."/>
            <person name="Shao M."/>
            <person name="Duquette J."/>
            <person name="Hirsch C.N."/>
            <person name="Kimball J."/>
        </authorList>
    </citation>
    <scope>NUCLEOTIDE SEQUENCE</scope>
    <source>
        <tissue evidence="2">Fresh leaf tissue</tissue>
    </source>
</reference>
<accession>A0A8J5VRP1</accession>
<gene>
    <name evidence="2" type="ORF">GUJ93_ZPchr0014g47091</name>
</gene>
<evidence type="ECO:0000313" key="3">
    <source>
        <dbReference type="Proteomes" id="UP000729402"/>
    </source>
</evidence>
<reference evidence="2" key="2">
    <citation type="submission" date="2021-02" db="EMBL/GenBank/DDBJ databases">
        <authorList>
            <person name="Kimball J.A."/>
            <person name="Haas M.W."/>
            <person name="Macchietto M."/>
            <person name="Kono T."/>
            <person name="Duquette J."/>
            <person name="Shao M."/>
        </authorList>
    </citation>
    <scope>NUCLEOTIDE SEQUENCE</scope>
    <source>
        <tissue evidence="2">Fresh leaf tissue</tissue>
    </source>
</reference>
<proteinExistence type="predicted"/>
<protein>
    <recommendedName>
        <fullName evidence="4">Protein BIC1</fullName>
    </recommendedName>
</protein>
<feature type="region of interest" description="Disordered" evidence="1">
    <location>
        <begin position="208"/>
        <end position="229"/>
    </location>
</feature>
<feature type="region of interest" description="Disordered" evidence="1">
    <location>
        <begin position="1"/>
        <end position="154"/>
    </location>
</feature>
<sequence>MEIAGDAEAAADPCTDHPAEPCMGVGSDNLAAAATSEEEETINRPVAVDTASSNHHAAAHPEQSAERSTLESEEEKEKVLDPVPLVPETTASDHQESAVPVQASEGSSASSEEEVPVPDPDPAAKEKEKEHEQKQKQESAADDGQESTRERLKRHRREMAGRVWVPDMWGQEKLLKDWVDCAVFDRPLVPPDLLTARRALVAECCTRRPDRTAPPAAASSPLRVQNGCS</sequence>
<dbReference type="GO" id="GO:0009785">
    <property type="term" value="P:blue light signaling pathway"/>
    <property type="evidence" value="ECO:0007669"/>
    <property type="project" value="InterPro"/>
</dbReference>
<dbReference type="PANTHER" id="PTHR34207:SF2">
    <property type="entry name" value="PROTEIN BIC1"/>
    <property type="match status" value="1"/>
</dbReference>
<dbReference type="Proteomes" id="UP000729402">
    <property type="component" value="Unassembled WGS sequence"/>
</dbReference>
<dbReference type="AlphaFoldDB" id="A0A8J5VRP1"/>
<feature type="compositionally biased region" description="Low complexity" evidence="1">
    <location>
        <begin position="213"/>
        <end position="223"/>
    </location>
</feature>
<evidence type="ECO:0000256" key="1">
    <source>
        <dbReference type="SAM" id="MobiDB-lite"/>
    </source>
</evidence>
<dbReference type="EMBL" id="JAAALK010000086">
    <property type="protein sequence ID" value="KAG8081887.1"/>
    <property type="molecule type" value="Genomic_DNA"/>
</dbReference>
<dbReference type="OrthoDB" id="672067at2759"/>
<dbReference type="InterPro" id="IPR040374">
    <property type="entry name" value="BIC"/>
</dbReference>
<feature type="compositionally biased region" description="Basic and acidic residues" evidence="1">
    <location>
        <begin position="122"/>
        <end position="139"/>
    </location>
</feature>
<dbReference type="PANTHER" id="PTHR34207">
    <property type="entry name" value="PROTEIN BIC1"/>
    <property type="match status" value="1"/>
</dbReference>
<feature type="compositionally biased region" description="Basic and acidic residues" evidence="1">
    <location>
        <begin position="63"/>
        <end position="80"/>
    </location>
</feature>
<dbReference type="CDD" id="cd22645">
    <property type="entry name" value="BIC1_CID"/>
    <property type="match status" value="1"/>
</dbReference>
<comment type="caution">
    <text evidence="2">The sequence shown here is derived from an EMBL/GenBank/DDBJ whole genome shotgun (WGS) entry which is preliminary data.</text>
</comment>
<evidence type="ECO:0008006" key="4">
    <source>
        <dbReference type="Google" id="ProtNLM"/>
    </source>
</evidence>
<keyword evidence="3" id="KW-1185">Reference proteome</keyword>
<evidence type="ECO:0000313" key="2">
    <source>
        <dbReference type="EMBL" id="KAG8081887.1"/>
    </source>
</evidence>
<organism evidence="2 3">
    <name type="scientific">Zizania palustris</name>
    <name type="common">Northern wild rice</name>
    <dbReference type="NCBI Taxonomy" id="103762"/>
    <lineage>
        <taxon>Eukaryota</taxon>
        <taxon>Viridiplantae</taxon>
        <taxon>Streptophyta</taxon>
        <taxon>Embryophyta</taxon>
        <taxon>Tracheophyta</taxon>
        <taxon>Spermatophyta</taxon>
        <taxon>Magnoliopsida</taxon>
        <taxon>Liliopsida</taxon>
        <taxon>Poales</taxon>
        <taxon>Poaceae</taxon>
        <taxon>BOP clade</taxon>
        <taxon>Oryzoideae</taxon>
        <taxon>Oryzeae</taxon>
        <taxon>Zizaniinae</taxon>
        <taxon>Zizania</taxon>
    </lineage>
</organism>
<name>A0A8J5VRP1_ZIZPA</name>